<keyword evidence="3" id="KW-1185">Reference proteome</keyword>
<proteinExistence type="predicted"/>
<dbReference type="EMBL" id="CP042425">
    <property type="protein sequence ID" value="QEL17688.1"/>
    <property type="molecule type" value="Genomic_DNA"/>
</dbReference>
<feature type="region of interest" description="Disordered" evidence="1">
    <location>
        <begin position="32"/>
        <end position="57"/>
    </location>
</feature>
<dbReference type="KEGG" id="lrs:PX52LOC_04687"/>
<evidence type="ECO:0000313" key="3">
    <source>
        <dbReference type="Proteomes" id="UP000324974"/>
    </source>
</evidence>
<evidence type="ECO:0000256" key="1">
    <source>
        <dbReference type="SAM" id="MobiDB-lite"/>
    </source>
</evidence>
<dbReference type="Proteomes" id="UP000324974">
    <property type="component" value="Chromosome"/>
</dbReference>
<protein>
    <submittedName>
        <fullName evidence="2">Uncharacterized protein</fullName>
    </submittedName>
</protein>
<sequence length="57" mass="6392">MRCKIVLLLALAVGSTARRLPDPEEITPALAAQREARTEQEAEQARELAKTRRQGYD</sequence>
<reference evidence="3" key="1">
    <citation type="submission" date="2019-08" db="EMBL/GenBank/DDBJ databases">
        <title>Limnoglobus roseus gen. nov., sp. nov., a novel freshwater planctomycete with a giant genome from the family Gemmataceae.</title>
        <authorList>
            <person name="Kulichevskaya I.S."/>
            <person name="Naumoff D.G."/>
            <person name="Miroshnikov K."/>
            <person name="Ivanova A."/>
            <person name="Philippov D.A."/>
            <person name="Hakobyan A."/>
            <person name="Rijpstra I.C."/>
            <person name="Sinninghe Damste J.S."/>
            <person name="Liesack W."/>
            <person name="Dedysh S.N."/>
        </authorList>
    </citation>
    <scope>NUCLEOTIDE SEQUENCE [LARGE SCALE GENOMIC DNA]</scope>
    <source>
        <strain evidence="3">PX52</strain>
    </source>
</reference>
<evidence type="ECO:0000313" key="2">
    <source>
        <dbReference type="EMBL" id="QEL17688.1"/>
    </source>
</evidence>
<dbReference type="AlphaFoldDB" id="A0A5C1ALB1"/>
<name>A0A5C1ALB1_9BACT</name>
<organism evidence="2 3">
    <name type="scientific">Limnoglobus roseus</name>
    <dbReference type="NCBI Taxonomy" id="2598579"/>
    <lineage>
        <taxon>Bacteria</taxon>
        <taxon>Pseudomonadati</taxon>
        <taxon>Planctomycetota</taxon>
        <taxon>Planctomycetia</taxon>
        <taxon>Gemmatales</taxon>
        <taxon>Gemmataceae</taxon>
        <taxon>Limnoglobus</taxon>
    </lineage>
</organism>
<accession>A0A5C1ALB1</accession>
<feature type="compositionally biased region" description="Basic and acidic residues" evidence="1">
    <location>
        <begin position="34"/>
        <end position="57"/>
    </location>
</feature>
<gene>
    <name evidence="2" type="ORF">PX52LOC_04687</name>
</gene>